<accession>A0A916Y4Y2</accession>
<gene>
    <name evidence="9" type="primary">dedA</name>
    <name evidence="9" type="ORF">GCM10011343_21060</name>
</gene>
<comment type="similarity">
    <text evidence="2 7">Belongs to the DedA family.</text>
</comment>
<dbReference type="GO" id="GO:0005886">
    <property type="term" value="C:plasma membrane"/>
    <property type="evidence" value="ECO:0007669"/>
    <property type="project" value="UniProtKB-SubCell"/>
</dbReference>
<proteinExistence type="inferred from homology"/>
<evidence type="ECO:0000256" key="6">
    <source>
        <dbReference type="ARBA" id="ARBA00023136"/>
    </source>
</evidence>
<reference evidence="9" key="1">
    <citation type="journal article" date="2014" name="Int. J. Syst. Evol. Microbiol.">
        <title>Complete genome sequence of Corynebacterium casei LMG S-19264T (=DSM 44701T), isolated from a smear-ripened cheese.</title>
        <authorList>
            <consortium name="US DOE Joint Genome Institute (JGI-PGF)"/>
            <person name="Walter F."/>
            <person name="Albersmeier A."/>
            <person name="Kalinowski J."/>
            <person name="Ruckert C."/>
        </authorList>
    </citation>
    <scope>NUCLEOTIDE SEQUENCE</scope>
    <source>
        <strain evidence="9">CGMCC 1.12506</strain>
    </source>
</reference>
<evidence type="ECO:0000256" key="1">
    <source>
        <dbReference type="ARBA" id="ARBA00004651"/>
    </source>
</evidence>
<keyword evidence="3 7" id="KW-1003">Cell membrane</keyword>
<feature type="transmembrane region" description="Helical" evidence="7">
    <location>
        <begin position="160"/>
        <end position="178"/>
    </location>
</feature>
<dbReference type="PANTHER" id="PTHR30353:SF0">
    <property type="entry name" value="TRANSMEMBRANE PROTEIN"/>
    <property type="match status" value="1"/>
</dbReference>
<evidence type="ECO:0000256" key="5">
    <source>
        <dbReference type="ARBA" id="ARBA00022989"/>
    </source>
</evidence>
<evidence type="ECO:0000259" key="8">
    <source>
        <dbReference type="Pfam" id="PF09335"/>
    </source>
</evidence>
<protein>
    <submittedName>
        <fullName evidence="9">Membrane protein</fullName>
    </submittedName>
</protein>
<feature type="transmembrane region" description="Helical" evidence="7">
    <location>
        <begin position="100"/>
        <end position="119"/>
    </location>
</feature>
<feature type="transmembrane region" description="Helical" evidence="7">
    <location>
        <begin position="39"/>
        <end position="60"/>
    </location>
</feature>
<dbReference type="PANTHER" id="PTHR30353">
    <property type="entry name" value="INNER MEMBRANE PROTEIN DEDA-RELATED"/>
    <property type="match status" value="1"/>
</dbReference>
<dbReference type="Pfam" id="PF09335">
    <property type="entry name" value="VTT_dom"/>
    <property type="match status" value="1"/>
</dbReference>
<reference evidence="9" key="2">
    <citation type="submission" date="2020-09" db="EMBL/GenBank/DDBJ databases">
        <authorList>
            <person name="Sun Q."/>
            <person name="Zhou Y."/>
        </authorList>
    </citation>
    <scope>NUCLEOTIDE SEQUENCE</scope>
    <source>
        <strain evidence="9">CGMCC 1.12506</strain>
    </source>
</reference>
<comment type="caution">
    <text evidence="9">The sequence shown here is derived from an EMBL/GenBank/DDBJ whole genome shotgun (WGS) entry which is preliminary data.</text>
</comment>
<feature type="transmembrane region" description="Helical" evidence="7">
    <location>
        <begin position="126"/>
        <end position="148"/>
    </location>
</feature>
<keyword evidence="6 7" id="KW-0472">Membrane</keyword>
<keyword evidence="10" id="KW-1185">Reference proteome</keyword>
<dbReference type="Proteomes" id="UP000625735">
    <property type="component" value="Unassembled WGS sequence"/>
</dbReference>
<evidence type="ECO:0000256" key="4">
    <source>
        <dbReference type="ARBA" id="ARBA00022692"/>
    </source>
</evidence>
<dbReference type="InterPro" id="IPR032816">
    <property type="entry name" value="VTT_dom"/>
</dbReference>
<sequence length="188" mass="21152">METGLLVMAFLPGDVLLFTAGTFCAGVQNDIGQTAELNLFFTLLLLVIAAILGDALNYYLGKTIGLKILNWKISDKQIINPKYILKTNQFYENHGPKTIIIARFLPIIRTFAPFVAGIAEMPYAKFVRYNVSGAFIWVLSLVFLGYFFGNLSIVKNNFKMVILGIILLSLVPMCIEIIRNNRKKKQPR</sequence>
<feature type="domain" description="VTT" evidence="8">
    <location>
        <begin position="11"/>
        <end position="146"/>
    </location>
</feature>
<evidence type="ECO:0000313" key="10">
    <source>
        <dbReference type="Proteomes" id="UP000625735"/>
    </source>
</evidence>
<feature type="transmembrane region" description="Helical" evidence="7">
    <location>
        <begin position="6"/>
        <end position="27"/>
    </location>
</feature>
<keyword evidence="4 7" id="KW-0812">Transmembrane</keyword>
<evidence type="ECO:0000256" key="2">
    <source>
        <dbReference type="ARBA" id="ARBA00010792"/>
    </source>
</evidence>
<organism evidence="9 10">
    <name type="scientific">Flavobacterium orientale</name>
    <dbReference type="NCBI Taxonomy" id="1756020"/>
    <lineage>
        <taxon>Bacteria</taxon>
        <taxon>Pseudomonadati</taxon>
        <taxon>Bacteroidota</taxon>
        <taxon>Flavobacteriia</taxon>
        <taxon>Flavobacteriales</taxon>
        <taxon>Flavobacteriaceae</taxon>
        <taxon>Flavobacterium</taxon>
    </lineage>
</organism>
<name>A0A916Y4Y2_9FLAO</name>
<dbReference type="AlphaFoldDB" id="A0A916Y4Y2"/>
<evidence type="ECO:0000256" key="3">
    <source>
        <dbReference type="ARBA" id="ARBA00022475"/>
    </source>
</evidence>
<evidence type="ECO:0000313" key="9">
    <source>
        <dbReference type="EMBL" id="GGD30706.1"/>
    </source>
</evidence>
<keyword evidence="5 7" id="KW-1133">Transmembrane helix</keyword>
<dbReference type="InterPro" id="IPR032818">
    <property type="entry name" value="DedA-like"/>
</dbReference>
<evidence type="ECO:0000256" key="7">
    <source>
        <dbReference type="RuleBase" id="RU367016"/>
    </source>
</evidence>
<dbReference type="EMBL" id="BMFG01000008">
    <property type="protein sequence ID" value="GGD30706.1"/>
    <property type="molecule type" value="Genomic_DNA"/>
</dbReference>
<comment type="subcellular location">
    <subcellularLocation>
        <location evidence="1 7">Cell membrane</location>
        <topology evidence="1 7">Multi-pass membrane protein</topology>
    </subcellularLocation>
</comment>